<feature type="transmembrane region" description="Helical" evidence="1">
    <location>
        <begin position="57"/>
        <end position="75"/>
    </location>
</feature>
<reference evidence="2" key="1">
    <citation type="submission" date="2020-06" db="EMBL/GenBank/DDBJ databases">
        <title>Legume-microbial interactions unlock mineral nutrients during tropical forest succession.</title>
        <authorList>
            <person name="Epihov D.Z."/>
        </authorList>
    </citation>
    <scope>NUCLEOTIDE SEQUENCE [LARGE SCALE GENOMIC DNA]</scope>
    <source>
        <strain evidence="2">Pan2503</strain>
    </source>
</reference>
<keyword evidence="1" id="KW-0472">Membrane</keyword>
<keyword evidence="1" id="KW-1133">Transmembrane helix</keyword>
<gene>
    <name evidence="2" type="ORF">HRJ53_11385</name>
</gene>
<feature type="transmembrane region" description="Helical" evidence="1">
    <location>
        <begin position="20"/>
        <end position="41"/>
    </location>
</feature>
<keyword evidence="3" id="KW-1185">Reference proteome</keyword>
<sequence>MQLRTNLPGSRRLEFLHNAAIRTGVYTGICLSLVFTAWLVIANQVPFLERFAFERNVAAAGVFVFLAAVPVLRFLRWPGNLLAASMIAWMIFSVVYRILCLIYHGLGDWHSAFQVFMVGAVSYMMFTTLSWIAAIVRRARAEIAHPNRRAS</sequence>
<dbReference type="EMBL" id="JACDQQ010001108">
    <property type="protein sequence ID" value="MBA0085588.1"/>
    <property type="molecule type" value="Genomic_DNA"/>
</dbReference>
<dbReference type="AlphaFoldDB" id="A0A7V8SX33"/>
<evidence type="ECO:0000313" key="2">
    <source>
        <dbReference type="EMBL" id="MBA0085588.1"/>
    </source>
</evidence>
<evidence type="ECO:0000313" key="3">
    <source>
        <dbReference type="Proteomes" id="UP000567293"/>
    </source>
</evidence>
<evidence type="ECO:0000256" key="1">
    <source>
        <dbReference type="SAM" id="Phobius"/>
    </source>
</evidence>
<comment type="caution">
    <text evidence="2">The sequence shown here is derived from an EMBL/GenBank/DDBJ whole genome shotgun (WGS) entry which is preliminary data.</text>
</comment>
<dbReference type="Proteomes" id="UP000567293">
    <property type="component" value="Unassembled WGS sequence"/>
</dbReference>
<accession>A0A7V8SX33</accession>
<name>A0A7V8SX33_9BACT</name>
<proteinExistence type="predicted"/>
<protein>
    <submittedName>
        <fullName evidence="2">Uncharacterized protein</fullName>
    </submittedName>
</protein>
<organism evidence="2 3">
    <name type="scientific">Candidatus Acidiferrum panamense</name>
    <dbReference type="NCBI Taxonomy" id="2741543"/>
    <lineage>
        <taxon>Bacteria</taxon>
        <taxon>Pseudomonadati</taxon>
        <taxon>Acidobacteriota</taxon>
        <taxon>Terriglobia</taxon>
        <taxon>Candidatus Acidiferrales</taxon>
        <taxon>Candidatus Acidiferrum</taxon>
    </lineage>
</organism>
<feature type="transmembrane region" description="Helical" evidence="1">
    <location>
        <begin position="112"/>
        <end position="136"/>
    </location>
</feature>
<keyword evidence="1" id="KW-0812">Transmembrane</keyword>
<feature type="transmembrane region" description="Helical" evidence="1">
    <location>
        <begin position="87"/>
        <end position="106"/>
    </location>
</feature>